<keyword evidence="1" id="KW-0732">Signal</keyword>
<dbReference type="InterPro" id="IPR013424">
    <property type="entry name" value="Ice-binding_C"/>
</dbReference>
<feature type="domain" description="Ice-binding protein C-terminal" evidence="2">
    <location>
        <begin position="252"/>
        <end position="273"/>
    </location>
</feature>
<evidence type="ECO:0000256" key="1">
    <source>
        <dbReference type="SAM" id="SignalP"/>
    </source>
</evidence>
<dbReference type="NCBIfam" id="NF041927">
    <property type="entry name" value="Xrt_dep_XDP1"/>
    <property type="match status" value="1"/>
</dbReference>
<evidence type="ECO:0000259" key="2">
    <source>
        <dbReference type="Pfam" id="PF07589"/>
    </source>
</evidence>
<name>K6X5J5_9ALTE</name>
<keyword evidence="4" id="KW-1185">Reference proteome</keyword>
<dbReference type="Proteomes" id="UP000006334">
    <property type="component" value="Unassembled WGS sequence"/>
</dbReference>
<dbReference type="NCBIfam" id="TIGR02595">
    <property type="entry name" value="PEP_CTERM"/>
    <property type="match status" value="1"/>
</dbReference>
<evidence type="ECO:0000313" key="3">
    <source>
        <dbReference type="EMBL" id="GAC15879.1"/>
    </source>
</evidence>
<gene>
    <name evidence="3" type="ORF">GLIP_3265</name>
</gene>
<feature type="chain" id="PRO_5003899000" description="Ice-binding protein C-terminal domain-containing protein" evidence="1">
    <location>
        <begin position="21"/>
        <end position="276"/>
    </location>
</feature>
<dbReference type="RefSeq" id="WP_008845683.1">
    <property type="nucleotide sequence ID" value="NZ_BAEN01000064.1"/>
</dbReference>
<sequence>MIKRSIVGIFALTFAGYAAAGTTTYTTQTWNFGSSSSSANVSGNEVNLTEGTIGVTATAWSSSGNPSYGHQSSCGTGPECNSGNVAYDQDPFIERATLTQYNGSGLGAINLDEGDSSPHHAVDNKGSNTGWIDYDMVLFEFDTAVELTGVRAGWTSNDSDVSILGYTGTGSLGSTPFSSSTKWSDLMSDGWGYQTDKFNIGTNTANISPGFESKYWLVGVYNSVFSGNAGDSNWDSVKIKKLYTRKGDSQTQVPEPATFALLLAGMVAVFRRKLSA</sequence>
<dbReference type="AlphaFoldDB" id="K6X5J5"/>
<dbReference type="InterPro" id="IPR049672">
    <property type="entry name" value="Xrt_dep_XDP1"/>
</dbReference>
<feature type="signal peptide" evidence="1">
    <location>
        <begin position="1"/>
        <end position="20"/>
    </location>
</feature>
<dbReference type="Pfam" id="PF07589">
    <property type="entry name" value="PEP-CTERM"/>
    <property type="match status" value="1"/>
</dbReference>
<dbReference type="eggNOG" id="ENOG5032YWX">
    <property type="taxonomic scope" value="Bacteria"/>
</dbReference>
<proteinExistence type="predicted"/>
<accession>K6X5J5</accession>
<evidence type="ECO:0000313" key="4">
    <source>
        <dbReference type="Proteomes" id="UP000006334"/>
    </source>
</evidence>
<dbReference type="EMBL" id="BAEN01000064">
    <property type="protein sequence ID" value="GAC15879.1"/>
    <property type="molecule type" value="Genomic_DNA"/>
</dbReference>
<protein>
    <recommendedName>
        <fullName evidence="2">Ice-binding protein C-terminal domain-containing protein</fullName>
    </recommendedName>
</protein>
<comment type="caution">
    <text evidence="3">The sequence shown here is derived from an EMBL/GenBank/DDBJ whole genome shotgun (WGS) entry which is preliminary data.</text>
</comment>
<organism evidence="3 4">
    <name type="scientific">Aliiglaciecola lipolytica E3</name>
    <dbReference type="NCBI Taxonomy" id="1127673"/>
    <lineage>
        <taxon>Bacteria</taxon>
        <taxon>Pseudomonadati</taxon>
        <taxon>Pseudomonadota</taxon>
        <taxon>Gammaproteobacteria</taxon>
        <taxon>Alteromonadales</taxon>
        <taxon>Alteromonadaceae</taxon>
        <taxon>Aliiglaciecola</taxon>
    </lineage>
</organism>
<dbReference type="OrthoDB" id="6117416at2"/>
<reference evidence="3 4" key="1">
    <citation type="journal article" date="2017" name="Antonie Van Leeuwenhoek">
        <title>Rhizobium rhizosphaerae sp. nov., a novel species isolated from rice rhizosphere.</title>
        <authorList>
            <person name="Zhao J.J."/>
            <person name="Zhang J."/>
            <person name="Zhang R.J."/>
            <person name="Zhang C.W."/>
            <person name="Yin H.Q."/>
            <person name="Zhang X.X."/>
        </authorList>
    </citation>
    <scope>NUCLEOTIDE SEQUENCE [LARGE SCALE GENOMIC DNA]</scope>
    <source>
        <strain evidence="3 4">E3</strain>
    </source>
</reference>